<dbReference type="Proteomes" id="UP000636709">
    <property type="component" value="Unassembled WGS sequence"/>
</dbReference>
<evidence type="ECO:0000256" key="1">
    <source>
        <dbReference type="SAM" id="MobiDB-lite"/>
    </source>
</evidence>
<organism evidence="2 3">
    <name type="scientific">Digitaria exilis</name>
    <dbReference type="NCBI Taxonomy" id="1010633"/>
    <lineage>
        <taxon>Eukaryota</taxon>
        <taxon>Viridiplantae</taxon>
        <taxon>Streptophyta</taxon>
        <taxon>Embryophyta</taxon>
        <taxon>Tracheophyta</taxon>
        <taxon>Spermatophyta</taxon>
        <taxon>Magnoliopsida</taxon>
        <taxon>Liliopsida</taxon>
        <taxon>Poales</taxon>
        <taxon>Poaceae</taxon>
        <taxon>PACMAD clade</taxon>
        <taxon>Panicoideae</taxon>
        <taxon>Panicodae</taxon>
        <taxon>Paniceae</taxon>
        <taxon>Anthephorinae</taxon>
        <taxon>Digitaria</taxon>
    </lineage>
</organism>
<evidence type="ECO:0000313" key="3">
    <source>
        <dbReference type="Proteomes" id="UP000636709"/>
    </source>
</evidence>
<gene>
    <name evidence="2" type="ORF">HU200_011994</name>
</gene>
<feature type="compositionally biased region" description="Low complexity" evidence="1">
    <location>
        <begin position="25"/>
        <end position="34"/>
    </location>
</feature>
<proteinExistence type="predicted"/>
<dbReference type="EMBL" id="JACEFO010000950">
    <property type="protein sequence ID" value="KAF8751978.1"/>
    <property type="molecule type" value="Genomic_DNA"/>
</dbReference>
<accession>A0A835KM80</accession>
<feature type="compositionally biased region" description="Low complexity" evidence="1">
    <location>
        <begin position="70"/>
        <end position="80"/>
    </location>
</feature>
<reference evidence="2" key="1">
    <citation type="submission" date="2020-07" db="EMBL/GenBank/DDBJ databases">
        <title>Genome sequence and genetic diversity analysis of an under-domesticated orphan crop, white fonio (Digitaria exilis).</title>
        <authorList>
            <person name="Bennetzen J.L."/>
            <person name="Chen S."/>
            <person name="Ma X."/>
            <person name="Wang X."/>
            <person name="Yssel A.E.J."/>
            <person name="Chaluvadi S.R."/>
            <person name="Johnson M."/>
            <person name="Gangashetty P."/>
            <person name="Hamidou F."/>
            <person name="Sanogo M.D."/>
            <person name="Zwaenepoel A."/>
            <person name="Wallace J."/>
            <person name="Van De Peer Y."/>
            <person name="Van Deynze A."/>
        </authorList>
    </citation>
    <scope>NUCLEOTIDE SEQUENCE</scope>
    <source>
        <tissue evidence="2">Leaves</tissue>
    </source>
</reference>
<protein>
    <submittedName>
        <fullName evidence="2">Uncharacterized protein</fullName>
    </submittedName>
</protein>
<feature type="region of interest" description="Disordered" evidence="1">
    <location>
        <begin position="20"/>
        <end position="97"/>
    </location>
</feature>
<evidence type="ECO:0000313" key="2">
    <source>
        <dbReference type="EMBL" id="KAF8751978.1"/>
    </source>
</evidence>
<feature type="compositionally biased region" description="Pro residues" evidence="1">
    <location>
        <begin position="81"/>
        <end position="91"/>
    </location>
</feature>
<sequence>MAAEIKSPLHVTRFQFSLQPRLTRRPAAATRFFPSLRTPAHPSPPLPLQNPTNGHQHGAAPHLRYATLNSKPPSRASPSPDSAPSPPPAGPGAPKRRLLQAAADGDLQRFKSTCAPRRWCSITR</sequence>
<dbReference type="AlphaFoldDB" id="A0A835KM80"/>
<name>A0A835KM80_9POAL</name>
<keyword evidence="3" id="KW-1185">Reference proteome</keyword>
<comment type="caution">
    <text evidence="2">The sequence shown here is derived from an EMBL/GenBank/DDBJ whole genome shotgun (WGS) entry which is preliminary data.</text>
</comment>